<dbReference type="PROSITE" id="PS51186">
    <property type="entry name" value="GNAT"/>
    <property type="match status" value="1"/>
</dbReference>
<dbReference type="InterPro" id="IPR000182">
    <property type="entry name" value="GNAT_dom"/>
</dbReference>
<keyword evidence="1" id="KW-0808">Transferase</keyword>
<evidence type="ECO:0000256" key="1">
    <source>
        <dbReference type="ARBA" id="ARBA00022679"/>
    </source>
</evidence>
<name>A0ABP4SMZ9_9ACTN</name>
<dbReference type="Proteomes" id="UP001499851">
    <property type="component" value="Unassembled WGS sequence"/>
</dbReference>
<keyword evidence="2" id="KW-0012">Acyltransferase</keyword>
<proteinExistence type="predicted"/>
<dbReference type="SUPFAM" id="SSF55729">
    <property type="entry name" value="Acyl-CoA N-acyltransferases (Nat)"/>
    <property type="match status" value="1"/>
</dbReference>
<comment type="caution">
    <text evidence="4">The sequence shown here is derived from an EMBL/GenBank/DDBJ whole genome shotgun (WGS) entry which is preliminary data.</text>
</comment>
<dbReference type="PANTHER" id="PTHR43877">
    <property type="entry name" value="AMINOALKYLPHOSPHONATE N-ACETYLTRANSFERASE-RELATED-RELATED"/>
    <property type="match status" value="1"/>
</dbReference>
<evidence type="ECO:0000256" key="2">
    <source>
        <dbReference type="ARBA" id="ARBA00023315"/>
    </source>
</evidence>
<dbReference type="InterPro" id="IPR016181">
    <property type="entry name" value="Acyl_CoA_acyltransferase"/>
</dbReference>
<feature type="domain" description="N-acetyltransferase" evidence="3">
    <location>
        <begin position="15"/>
        <end position="154"/>
    </location>
</feature>
<protein>
    <submittedName>
        <fullName evidence="4">GNAT family N-acetyltransferase</fullName>
    </submittedName>
</protein>
<dbReference type="InterPro" id="IPR050832">
    <property type="entry name" value="Bact_Acetyltransf"/>
</dbReference>
<sequence length="154" mass="16813">MREPLFTAADAADAGEILTLQRAAYVAEAQLYGEPFLPPLTETLEEVAAAIAASTVVKAVVDGRIVATGRARVDEASLCLGRFAVAPDRQGQGFGTRLISALEATATRDVRRFELFTGFKSERNLRLYERCGYSEFRRVPGVTGVELIYLEKLV</sequence>
<evidence type="ECO:0000259" key="3">
    <source>
        <dbReference type="PROSITE" id="PS51186"/>
    </source>
</evidence>
<dbReference type="RefSeq" id="WP_344485765.1">
    <property type="nucleotide sequence ID" value="NZ_BAAAQF010000006.1"/>
</dbReference>
<accession>A0ABP4SMZ9</accession>
<dbReference type="CDD" id="cd04301">
    <property type="entry name" value="NAT_SF"/>
    <property type="match status" value="1"/>
</dbReference>
<dbReference type="PANTHER" id="PTHR43877:SF2">
    <property type="entry name" value="AMINOALKYLPHOSPHONATE N-ACETYLTRANSFERASE-RELATED"/>
    <property type="match status" value="1"/>
</dbReference>
<organism evidence="4 5">
    <name type="scientific">Glycomyces endophyticus</name>
    <dbReference type="NCBI Taxonomy" id="480996"/>
    <lineage>
        <taxon>Bacteria</taxon>
        <taxon>Bacillati</taxon>
        <taxon>Actinomycetota</taxon>
        <taxon>Actinomycetes</taxon>
        <taxon>Glycomycetales</taxon>
        <taxon>Glycomycetaceae</taxon>
        <taxon>Glycomyces</taxon>
    </lineage>
</organism>
<evidence type="ECO:0000313" key="4">
    <source>
        <dbReference type="EMBL" id="GAA1674797.1"/>
    </source>
</evidence>
<gene>
    <name evidence="4" type="ORF">GCM10009830_21600</name>
</gene>
<reference evidence="5" key="1">
    <citation type="journal article" date="2019" name="Int. J. Syst. Evol. Microbiol.">
        <title>The Global Catalogue of Microorganisms (GCM) 10K type strain sequencing project: providing services to taxonomists for standard genome sequencing and annotation.</title>
        <authorList>
            <consortium name="The Broad Institute Genomics Platform"/>
            <consortium name="The Broad Institute Genome Sequencing Center for Infectious Disease"/>
            <person name="Wu L."/>
            <person name="Ma J."/>
        </authorList>
    </citation>
    <scope>NUCLEOTIDE SEQUENCE [LARGE SCALE GENOMIC DNA]</scope>
    <source>
        <strain evidence="5">JCM 16001</strain>
    </source>
</reference>
<dbReference type="Pfam" id="PF00583">
    <property type="entry name" value="Acetyltransf_1"/>
    <property type="match status" value="1"/>
</dbReference>
<dbReference type="Gene3D" id="3.40.630.30">
    <property type="match status" value="1"/>
</dbReference>
<dbReference type="EMBL" id="BAAAQF010000006">
    <property type="protein sequence ID" value="GAA1674797.1"/>
    <property type="molecule type" value="Genomic_DNA"/>
</dbReference>
<evidence type="ECO:0000313" key="5">
    <source>
        <dbReference type="Proteomes" id="UP001499851"/>
    </source>
</evidence>
<keyword evidence="5" id="KW-1185">Reference proteome</keyword>